<dbReference type="GeneID" id="102808696"/>
<proteinExistence type="inferred from homology"/>
<feature type="non-terminal residue" evidence="4">
    <location>
        <position position="1"/>
    </location>
</feature>
<comment type="similarity">
    <text evidence="1">Belongs to the ATP-dependent AMP-binding enzyme family.</text>
</comment>
<keyword evidence="3" id="KW-1185">Reference proteome</keyword>
<feature type="domain" description="AMP-binding enzyme C-terminal" evidence="2">
    <location>
        <begin position="106"/>
        <end position="181"/>
    </location>
</feature>
<dbReference type="PANTHER" id="PTHR43201">
    <property type="entry name" value="ACYL-COA SYNTHETASE"/>
    <property type="match status" value="1"/>
</dbReference>
<evidence type="ECO:0000313" key="4">
    <source>
        <dbReference type="RefSeq" id="XP_006813130.1"/>
    </source>
</evidence>
<reference evidence="4" key="1">
    <citation type="submission" date="2025-08" db="UniProtKB">
        <authorList>
            <consortium name="RefSeq"/>
        </authorList>
    </citation>
    <scope>IDENTIFICATION</scope>
    <source>
        <tissue evidence="4">Testes</tissue>
    </source>
</reference>
<dbReference type="Gene3D" id="3.30.300.30">
    <property type="match status" value="1"/>
</dbReference>
<dbReference type="InterPro" id="IPR042099">
    <property type="entry name" value="ANL_N_sf"/>
</dbReference>
<dbReference type="Gene3D" id="3.40.50.12780">
    <property type="entry name" value="N-terminal domain of ligase-like"/>
    <property type="match status" value="1"/>
</dbReference>
<evidence type="ECO:0000256" key="1">
    <source>
        <dbReference type="ARBA" id="ARBA00006432"/>
    </source>
</evidence>
<dbReference type="RefSeq" id="XP_006813130.1">
    <property type="nucleotide sequence ID" value="XM_006813067.1"/>
</dbReference>
<dbReference type="SUPFAM" id="SSF56801">
    <property type="entry name" value="Acetyl-CoA synthetase-like"/>
    <property type="match status" value="1"/>
</dbReference>
<gene>
    <name evidence="4" type="primary">LOC102808696</name>
</gene>
<organism evidence="3 4">
    <name type="scientific">Saccoglossus kowalevskii</name>
    <name type="common">Acorn worm</name>
    <dbReference type="NCBI Taxonomy" id="10224"/>
    <lineage>
        <taxon>Eukaryota</taxon>
        <taxon>Metazoa</taxon>
        <taxon>Hemichordata</taxon>
        <taxon>Enteropneusta</taxon>
        <taxon>Harrimaniidae</taxon>
        <taxon>Saccoglossus</taxon>
    </lineage>
</organism>
<dbReference type="InterPro" id="IPR045851">
    <property type="entry name" value="AMP-bd_C_sf"/>
</dbReference>
<dbReference type="Pfam" id="PF13193">
    <property type="entry name" value="AMP-binding_C"/>
    <property type="match status" value="1"/>
</dbReference>
<evidence type="ECO:0000313" key="3">
    <source>
        <dbReference type="Proteomes" id="UP000694865"/>
    </source>
</evidence>
<dbReference type="InterPro" id="IPR025110">
    <property type="entry name" value="AMP-bd_C"/>
</dbReference>
<accession>A0ABM0LZD9</accession>
<dbReference type="Proteomes" id="UP000694865">
    <property type="component" value="Unplaced"/>
</dbReference>
<dbReference type="PANTHER" id="PTHR43201:SF8">
    <property type="entry name" value="ACYL-COA SYNTHETASE FAMILY MEMBER 3"/>
    <property type="match status" value="1"/>
</dbReference>
<evidence type="ECO:0000259" key="2">
    <source>
        <dbReference type="Pfam" id="PF13193"/>
    </source>
</evidence>
<protein>
    <submittedName>
        <fullName evidence="4">Acyl-CoA synthetase family member 3, mitochondrial-like</fullName>
    </submittedName>
</protein>
<name>A0ABM0LZD9_SACKO</name>
<sequence length="200" mass="22373">AVGNPFPSVKLRIVEKDGTVVAQGDGMNGTITTNEMEESEGELHVKGPSVFHKYWRKPQATKEEFTEDGWFKTGDTVAYRDGRYHIIGRTSVDIIKSGGYKISALEIERHLLANQKIKECVVFGIPDPTWGENIVALVVLNDGYNLTLLELKQWAADILPSYKLPSVLKCVENIPKNPMGKVNKKQLKRDMFSDKLNVGL</sequence>